<protein>
    <submittedName>
        <fullName evidence="2">Putative signal transducing protein</fullName>
    </submittedName>
</protein>
<dbReference type="RefSeq" id="WP_200801101.1">
    <property type="nucleotide sequence ID" value="NZ_FQUQ01000007.1"/>
</dbReference>
<reference evidence="3" key="1">
    <citation type="submission" date="2016-11" db="EMBL/GenBank/DDBJ databases">
        <authorList>
            <person name="Varghese N."/>
            <person name="Submissions S."/>
        </authorList>
    </citation>
    <scope>NUCLEOTIDE SEQUENCE [LARGE SCALE GENOMIC DNA]</scope>
    <source>
        <strain evidence="3">DSM 16990</strain>
    </source>
</reference>
<evidence type="ECO:0000313" key="3">
    <source>
        <dbReference type="Proteomes" id="UP000184287"/>
    </source>
</evidence>
<gene>
    <name evidence="2" type="ORF">SAMN04488522_107202</name>
</gene>
<dbReference type="EMBL" id="FQUQ01000007">
    <property type="protein sequence ID" value="SHG77090.1"/>
    <property type="molecule type" value="Genomic_DNA"/>
</dbReference>
<keyword evidence="3" id="KW-1185">Reference proteome</keyword>
<evidence type="ECO:0000259" key="1">
    <source>
        <dbReference type="Pfam" id="PF09413"/>
    </source>
</evidence>
<name>A0A1M5MIC9_9SPHI</name>
<accession>A0A1M5MIC9</accession>
<dbReference type="AlphaFoldDB" id="A0A1M5MIC9"/>
<feature type="domain" description="DUF2007" evidence="1">
    <location>
        <begin position="6"/>
        <end position="66"/>
    </location>
</feature>
<sequence length="70" mass="7942">MMENNWIKVFSTEDVLAAEILKQGLLESDIAAVVMNQRDSSYQTFGMIHILVHPDNFDKAAAYIKENNIV</sequence>
<organism evidence="2 3">
    <name type="scientific">Pedobacter caeni</name>
    <dbReference type="NCBI Taxonomy" id="288992"/>
    <lineage>
        <taxon>Bacteria</taxon>
        <taxon>Pseudomonadati</taxon>
        <taxon>Bacteroidota</taxon>
        <taxon>Sphingobacteriia</taxon>
        <taxon>Sphingobacteriales</taxon>
        <taxon>Sphingobacteriaceae</taxon>
        <taxon>Pedobacter</taxon>
    </lineage>
</organism>
<dbReference type="Proteomes" id="UP000184287">
    <property type="component" value="Unassembled WGS sequence"/>
</dbReference>
<evidence type="ECO:0000313" key="2">
    <source>
        <dbReference type="EMBL" id="SHG77090.1"/>
    </source>
</evidence>
<dbReference type="Pfam" id="PF09413">
    <property type="entry name" value="DUF2007"/>
    <property type="match status" value="1"/>
</dbReference>
<dbReference type="InterPro" id="IPR018551">
    <property type="entry name" value="DUF2007"/>
</dbReference>
<proteinExistence type="predicted"/>
<dbReference type="STRING" id="288992.SAMN04488522_107202"/>